<dbReference type="RefSeq" id="WP_176067378.1">
    <property type="nucleotide sequence ID" value="NZ_JABWMJ010000002.1"/>
</dbReference>
<dbReference type="Proteomes" id="UP000529637">
    <property type="component" value="Unassembled WGS sequence"/>
</dbReference>
<evidence type="ECO:0000256" key="5">
    <source>
        <dbReference type="ARBA" id="ARBA00022984"/>
    </source>
</evidence>
<dbReference type="InterPro" id="IPR002477">
    <property type="entry name" value="Peptidoglycan-bd-like"/>
</dbReference>
<feature type="active site" description="Proton donor/acceptor" evidence="7">
    <location>
        <position position="294"/>
    </location>
</feature>
<comment type="caution">
    <text evidence="10">The sequence shown here is derived from an EMBL/GenBank/DDBJ whole genome shotgun (WGS) entry which is preliminary data.</text>
</comment>
<protein>
    <submittedName>
        <fullName evidence="10">Murein L,D-transpeptidase</fullName>
    </submittedName>
</protein>
<dbReference type="GO" id="GO:0018104">
    <property type="term" value="P:peptidoglycan-protein cross-linking"/>
    <property type="evidence" value="ECO:0007669"/>
    <property type="project" value="TreeGrafter"/>
</dbReference>
<evidence type="ECO:0000259" key="9">
    <source>
        <dbReference type="PROSITE" id="PS52029"/>
    </source>
</evidence>
<keyword evidence="6 7" id="KW-0961">Cell wall biogenesis/degradation</keyword>
<dbReference type="PANTHER" id="PTHR30582">
    <property type="entry name" value="L,D-TRANSPEPTIDASE"/>
    <property type="match status" value="1"/>
</dbReference>
<evidence type="ECO:0000313" key="11">
    <source>
        <dbReference type="Proteomes" id="UP000529637"/>
    </source>
</evidence>
<keyword evidence="11" id="KW-1185">Reference proteome</keyword>
<feature type="domain" description="L,D-TPase catalytic" evidence="9">
    <location>
        <begin position="201"/>
        <end position="334"/>
    </location>
</feature>
<dbReference type="AlphaFoldDB" id="A0A7Y6NLU8"/>
<keyword evidence="4 7" id="KW-0133">Cell shape</keyword>
<dbReference type="UniPathway" id="UPA00219"/>
<dbReference type="InterPro" id="IPR005490">
    <property type="entry name" value="LD_TPept_cat_dom"/>
</dbReference>
<evidence type="ECO:0000256" key="8">
    <source>
        <dbReference type="SAM" id="SignalP"/>
    </source>
</evidence>
<keyword evidence="3" id="KW-0808">Transferase</keyword>
<dbReference type="Pfam" id="PF03734">
    <property type="entry name" value="YkuD"/>
    <property type="match status" value="1"/>
</dbReference>
<organism evidence="10 11">
    <name type="scientific">Piscinibacter koreensis</name>
    <dbReference type="NCBI Taxonomy" id="2742824"/>
    <lineage>
        <taxon>Bacteria</taxon>
        <taxon>Pseudomonadati</taxon>
        <taxon>Pseudomonadota</taxon>
        <taxon>Betaproteobacteria</taxon>
        <taxon>Burkholderiales</taxon>
        <taxon>Sphaerotilaceae</taxon>
        <taxon>Piscinibacter</taxon>
    </lineage>
</organism>
<evidence type="ECO:0000256" key="3">
    <source>
        <dbReference type="ARBA" id="ARBA00022679"/>
    </source>
</evidence>
<dbReference type="GO" id="GO:0008360">
    <property type="term" value="P:regulation of cell shape"/>
    <property type="evidence" value="ECO:0007669"/>
    <property type="project" value="UniProtKB-UniRule"/>
</dbReference>
<name>A0A7Y6NLU8_9BURK</name>
<dbReference type="GO" id="GO:0071972">
    <property type="term" value="F:peptidoglycan L,D-transpeptidase activity"/>
    <property type="evidence" value="ECO:0007669"/>
    <property type="project" value="TreeGrafter"/>
</dbReference>
<dbReference type="InterPro" id="IPR036366">
    <property type="entry name" value="PGBDSf"/>
</dbReference>
<evidence type="ECO:0000256" key="4">
    <source>
        <dbReference type="ARBA" id="ARBA00022960"/>
    </source>
</evidence>
<evidence type="ECO:0000256" key="6">
    <source>
        <dbReference type="ARBA" id="ARBA00023316"/>
    </source>
</evidence>
<dbReference type="SUPFAM" id="SSF47090">
    <property type="entry name" value="PGBD-like"/>
    <property type="match status" value="1"/>
</dbReference>
<dbReference type="SUPFAM" id="SSF141523">
    <property type="entry name" value="L,D-transpeptidase catalytic domain-like"/>
    <property type="match status" value="1"/>
</dbReference>
<feature type="signal peptide" evidence="8">
    <location>
        <begin position="1"/>
        <end position="21"/>
    </location>
</feature>
<evidence type="ECO:0000313" key="10">
    <source>
        <dbReference type="EMBL" id="NUZ05489.1"/>
    </source>
</evidence>
<dbReference type="InterPro" id="IPR036365">
    <property type="entry name" value="PGBD-like_sf"/>
</dbReference>
<dbReference type="EMBL" id="JABWMJ010000002">
    <property type="protein sequence ID" value="NUZ05489.1"/>
    <property type="molecule type" value="Genomic_DNA"/>
</dbReference>
<dbReference type="GO" id="GO:0071555">
    <property type="term" value="P:cell wall organization"/>
    <property type="evidence" value="ECO:0007669"/>
    <property type="project" value="UniProtKB-UniRule"/>
</dbReference>
<accession>A0A7Y6NLU8</accession>
<dbReference type="PROSITE" id="PS51257">
    <property type="entry name" value="PROKAR_LIPOPROTEIN"/>
    <property type="match status" value="1"/>
</dbReference>
<dbReference type="InterPro" id="IPR038063">
    <property type="entry name" value="Transpep_catalytic_dom"/>
</dbReference>
<dbReference type="InterPro" id="IPR006311">
    <property type="entry name" value="TAT_signal"/>
</dbReference>
<evidence type="ECO:0000256" key="1">
    <source>
        <dbReference type="ARBA" id="ARBA00004752"/>
    </source>
</evidence>
<keyword evidence="8" id="KW-0732">Signal</keyword>
<dbReference type="GO" id="GO:0016740">
    <property type="term" value="F:transferase activity"/>
    <property type="evidence" value="ECO:0007669"/>
    <property type="project" value="UniProtKB-KW"/>
</dbReference>
<dbReference type="PANTHER" id="PTHR30582:SF30">
    <property type="entry name" value="BLR4375 PROTEIN"/>
    <property type="match status" value="1"/>
</dbReference>
<dbReference type="Gene3D" id="1.10.101.10">
    <property type="entry name" value="PGBD-like superfamily/PGBD"/>
    <property type="match status" value="1"/>
</dbReference>
<keyword evidence="5 7" id="KW-0573">Peptidoglycan synthesis</keyword>
<comment type="similarity">
    <text evidence="2">Belongs to the YkuD family.</text>
</comment>
<dbReference type="GO" id="GO:0005576">
    <property type="term" value="C:extracellular region"/>
    <property type="evidence" value="ECO:0007669"/>
    <property type="project" value="TreeGrafter"/>
</dbReference>
<dbReference type="CDD" id="cd16913">
    <property type="entry name" value="YkuD_like"/>
    <property type="match status" value="1"/>
</dbReference>
<comment type="pathway">
    <text evidence="1 7">Cell wall biogenesis; peptidoglycan biosynthesis.</text>
</comment>
<reference evidence="10 11" key="1">
    <citation type="submission" date="2020-06" db="EMBL/GenBank/DDBJ databases">
        <title>Schlegella sp. ID0723 isolated from air conditioner.</title>
        <authorList>
            <person name="Kim D.Y."/>
            <person name="Kim D.-U."/>
        </authorList>
    </citation>
    <scope>NUCLEOTIDE SEQUENCE [LARGE SCALE GENOMIC DNA]</scope>
    <source>
        <strain evidence="10 11">ID0723</strain>
    </source>
</reference>
<dbReference type="Gene3D" id="2.40.440.10">
    <property type="entry name" value="L,D-transpeptidase catalytic domain-like"/>
    <property type="match status" value="1"/>
</dbReference>
<dbReference type="InterPro" id="IPR050979">
    <property type="entry name" value="LD-transpeptidase"/>
</dbReference>
<evidence type="ECO:0000256" key="2">
    <source>
        <dbReference type="ARBA" id="ARBA00005992"/>
    </source>
</evidence>
<feature type="chain" id="PRO_5030848336" evidence="8">
    <location>
        <begin position="22"/>
        <end position="335"/>
    </location>
</feature>
<sequence length="335" mass="36407">MTTRRTLLSMLAALACGPVLADAKPRRAAAAPVDPATAAARLNEATDTPLLQNGSRGPAVIRAQILLDRAWFSPGEIDGRFSTNMRRSVSAFQRARNLQPSGRVDAATWEALRADPGRVAAVYAITPADAEGPFTKVPADVMERAQLPVLGYETVTEMLGERFHMSPRLLRELNPGKRFEAGDEIVVADIGRNPDKLPQATLLRVHKADRLLWVLGANEQVLAAFPISMGGANDPLPVGQLKIVNEVKNPTFTYDPKLMWDAKPEHQKTVLKAGPNNPVGVTWIGLSKPHWGIHGTPAPEKLGRAETHGCLHLTNWDVERLALLVKPGLVVDVQE</sequence>
<proteinExistence type="inferred from homology"/>
<dbReference type="Pfam" id="PF01471">
    <property type="entry name" value="PG_binding_1"/>
    <property type="match status" value="1"/>
</dbReference>
<gene>
    <name evidence="10" type="ORF">HQN59_06900</name>
</gene>
<dbReference type="PROSITE" id="PS52029">
    <property type="entry name" value="LD_TPASE"/>
    <property type="match status" value="1"/>
</dbReference>
<evidence type="ECO:0000256" key="7">
    <source>
        <dbReference type="PROSITE-ProRule" id="PRU01373"/>
    </source>
</evidence>
<feature type="active site" description="Nucleophile" evidence="7">
    <location>
        <position position="310"/>
    </location>
</feature>
<dbReference type="PROSITE" id="PS51318">
    <property type="entry name" value="TAT"/>
    <property type="match status" value="1"/>
</dbReference>